<evidence type="ECO:0000313" key="4">
    <source>
        <dbReference type="Proteomes" id="UP000197424"/>
    </source>
</evidence>
<organism evidence="2 4">
    <name type="scientific">Laribacter hongkongensis</name>
    <dbReference type="NCBI Taxonomy" id="168471"/>
    <lineage>
        <taxon>Bacteria</taxon>
        <taxon>Pseudomonadati</taxon>
        <taxon>Pseudomonadota</taxon>
        <taxon>Betaproteobacteria</taxon>
        <taxon>Neisseriales</taxon>
        <taxon>Aquaspirillaceae</taxon>
        <taxon>Laribacter</taxon>
    </lineage>
</organism>
<feature type="transmembrane region" description="Helical" evidence="1">
    <location>
        <begin position="148"/>
        <end position="175"/>
    </location>
</feature>
<dbReference type="RefSeq" id="WP_147640038.1">
    <property type="nucleotide sequence ID" value="NZ_CP022115.1"/>
</dbReference>
<reference evidence="2" key="1">
    <citation type="journal article" date="2017" name="J. Antimicrob. Chemother.">
        <title>Emergence and genomic analysis of MDR Laribacter hongkongensis strain HLGZ1 from Guangzhou, China.</title>
        <authorList>
            <person name="Wu H.K."/>
            <person name="Chen J.H."/>
            <person name="Yang L."/>
            <person name="Li A.R."/>
            <person name="Su D.H."/>
            <person name="Lin Y.P."/>
            <person name="Chen D.Q."/>
        </authorList>
    </citation>
    <scope>NUCLEOTIDE SEQUENCE</scope>
    <source>
        <strain evidence="2">HLGZ1</strain>
    </source>
</reference>
<feature type="transmembrane region" description="Helical" evidence="1">
    <location>
        <begin position="58"/>
        <end position="80"/>
    </location>
</feature>
<feature type="transmembrane region" description="Helical" evidence="1">
    <location>
        <begin position="101"/>
        <end position="128"/>
    </location>
</feature>
<dbReference type="EMBL" id="CP022115">
    <property type="protein sequence ID" value="ASJ22880.1"/>
    <property type="molecule type" value="Genomic_DNA"/>
</dbReference>
<proteinExistence type="predicted"/>
<dbReference type="Proteomes" id="UP000197424">
    <property type="component" value="Chromosome"/>
</dbReference>
<dbReference type="AlphaFoldDB" id="A0A248LDM2"/>
<evidence type="ECO:0000313" key="3">
    <source>
        <dbReference type="EMBL" id="MCG9026616.1"/>
    </source>
</evidence>
<accession>A0A248LDM2</accession>
<sequence>MQATPLPAYQRLPAGMGSRWIGDAWRLFRDYPASWVVMGVLFFVIQLVLGLIPMLGQFLAAISTPVLMAGFAVAAGRVPSGQLPRINDLFACLSADRVPPFLLLGTVYLVLSMAVYTLAFLLAAGAGFGLPGGVSAGSPMTAAMGEQLLLALLMGGIPATWLLTMAFWLAPLLVLHHRLTPLVALRLSFMASAGSFAAFAIMFVGMTVLLFLAALPFGLGLLVWVPMSLLLPVVGYRSLFAAHA</sequence>
<keyword evidence="1" id="KW-0472">Membrane</keyword>
<evidence type="ECO:0000313" key="5">
    <source>
        <dbReference type="Proteomes" id="UP001200247"/>
    </source>
</evidence>
<feature type="transmembrane region" description="Helical" evidence="1">
    <location>
        <begin position="187"/>
        <end position="215"/>
    </location>
</feature>
<protein>
    <submittedName>
        <fullName evidence="2">Putative transmembrane protein</fullName>
    </submittedName>
</protein>
<reference evidence="2" key="3">
    <citation type="submission" date="2017-06" db="EMBL/GenBank/DDBJ databases">
        <authorList>
            <person name="Kim H.J."/>
            <person name="Triplett B.A."/>
        </authorList>
    </citation>
    <scope>NUCLEOTIDE SEQUENCE</scope>
    <source>
        <strain evidence="2">HLGZ1</strain>
    </source>
</reference>
<reference evidence="4" key="2">
    <citation type="submission" date="2017-06" db="EMBL/GenBank/DDBJ databases">
        <title>Whole genome sequence of Laribacter hongkongensis LHGZ1.</title>
        <authorList>
            <person name="Chen D."/>
            <person name="Wu H."/>
            <person name="Chen J."/>
        </authorList>
    </citation>
    <scope>NUCLEOTIDE SEQUENCE [LARGE SCALE GENOMIC DNA]</scope>
    <source>
        <strain evidence="4">LHGZ1</strain>
    </source>
</reference>
<feature type="transmembrane region" description="Helical" evidence="1">
    <location>
        <begin position="221"/>
        <end position="240"/>
    </location>
</feature>
<dbReference type="OrthoDB" id="5298483at2"/>
<dbReference type="NCBIfam" id="NF041043">
    <property type="entry name" value="BPSS1780_fam"/>
    <property type="match status" value="1"/>
</dbReference>
<keyword evidence="1 2" id="KW-0812">Transmembrane</keyword>
<evidence type="ECO:0000313" key="2">
    <source>
        <dbReference type="EMBL" id="ASJ22880.1"/>
    </source>
</evidence>
<gene>
    <name evidence="3" type="ORF">LH440_12045</name>
    <name evidence="2" type="ORF">LHGZ1_0049</name>
</gene>
<name>A0A248LDM2_9NEIS</name>
<evidence type="ECO:0000256" key="1">
    <source>
        <dbReference type="SAM" id="Phobius"/>
    </source>
</evidence>
<reference evidence="3 5" key="4">
    <citation type="submission" date="2021-10" db="EMBL/GenBank/DDBJ databases">
        <title>Whole-genome sequencing analysis of Laribacter hongkongensis: virulence gene profiles, carbohydrate-active enzyme prediction, and antimicrobial resistance characterization.</title>
        <authorList>
            <person name="Yuan P."/>
            <person name="Zhan Y."/>
            <person name="Chen D."/>
        </authorList>
    </citation>
    <scope>NUCLEOTIDE SEQUENCE [LARGE SCALE GENOMIC DNA]</scope>
    <source>
        <strain evidence="3 5">W67</strain>
    </source>
</reference>
<keyword evidence="1" id="KW-1133">Transmembrane helix</keyword>
<feature type="transmembrane region" description="Helical" evidence="1">
    <location>
        <begin position="33"/>
        <end position="52"/>
    </location>
</feature>
<dbReference type="EMBL" id="JAJAXM010000022">
    <property type="protein sequence ID" value="MCG9026616.1"/>
    <property type="molecule type" value="Genomic_DNA"/>
</dbReference>
<dbReference type="InterPro" id="IPR047798">
    <property type="entry name" value="BPSS1780-like"/>
</dbReference>
<dbReference type="Proteomes" id="UP001200247">
    <property type="component" value="Unassembled WGS sequence"/>
</dbReference>